<comment type="caution">
    <text evidence="2">The sequence shown here is derived from an EMBL/GenBank/DDBJ whole genome shotgun (WGS) entry which is preliminary data.</text>
</comment>
<dbReference type="RefSeq" id="WP_266106543.1">
    <property type="nucleotide sequence ID" value="NZ_JANIDW010000001.1"/>
</dbReference>
<gene>
    <name evidence="2" type="ORF">NQF64_04145</name>
</gene>
<reference evidence="2 3" key="1">
    <citation type="submission" date="2022-07" db="EMBL/GenBank/DDBJ databases">
        <title>Bombella genomes.</title>
        <authorList>
            <person name="Harer L."/>
            <person name="Styblova S."/>
            <person name="Ehrmann M."/>
        </authorList>
    </citation>
    <scope>NUCLEOTIDE SEQUENCE [LARGE SCALE GENOMIC DNA]</scope>
    <source>
        <strain evidence="2 3">TMW 2.2558</strain>
    </source>
</reference>
<proteinExistence type="predicted"/>
<dbReference type="Proteomes" id="UP001165648">
    <property type="component" value="Unassembled WGS sequence"/>
</dbReference>
<evidence type="ECO:0000256" key="1">
    <source>
        <dbReference type="SAM" id="MobiDB-lite"/>
    </source>
</evidence>
<evidence type="ECO:0000313" key="2">
    <source>
        <dbReference type="EMBL" id="MCX5614434.1"/>
    </source>
</evidence>
<accession>A0ABT3W7R9</accession>
<name>A0ABT3W7R9_9PROT</name>
<protein>
    <submittedName>
        <fullName evidence="2">Uncharacterized protein</fullName>
    </submittedName>
</protein>
<evidence type="ECO:0000313" key="3">
    <source>
        <dbReference type="Proteomes" id="UP001165648"/>
    </source>
</evidence>
<feature type="region of interest" description="Disordered" evidence="1">
    <location>
        <begin position="114"/>
        <end position="136"/>
    </location>
</feature>
<keyword evidence="3" id="KW-1185">Reference proteome</keyword>
<dbReference type="EMBL" id="JANIDW010000001">
    <property type="protein sequence ID" value="MCX5614434.1"/>
    <property type="molecule type" value="Genomic_DNA"/>
</dbReference>
<organism evidence="2 3">
    <name type="scientific">Bombella saccharophila</name>
    <dbReference type="NCBI Taxonomy" id="2967338"/>
    <lineage>
        <taxon>Bacteria</taxon>
        <taxon>Pseudomonadati</taxon>
        <taxon>Pseudomonadota</taxon>
        <taxon>Alphaproteobacteria</taxon>
        <taxon>Acetobacterales</taxon>
        <taxon>Acetobacteraceae</taxon>
        <taxon>Bombella</taxon>
    </lineage>
</organism>
<sequence>MANTVTVLCRLPSGVTLELHDLDGLKSRASSEAPVMQAAVALRSVTLNGAKHDPTYHKAEGRLLGRAGRTEVDGDFWKAWLDQNQRNQLVTQHLVFAEANAAKADAAVAELAKEKTGLEGADQNALPGDVKKADRE</sequence>